<reference evidence="5 6" key="1">
    <citation type="journal article" date="2018" name="Syst. Appl. Microbiol.">
        <title>Photobacterium carnosum sp. nov., isolated from spoiled modified atmosphere packaged poultry meat.</title>
        <authorList>
            <person name="Hilgarth M."/>
            <person name="Fuertes S."/>
            <person name="Ehrmann M."/>
            <person name="Vogel R.F."/>
        </authorList>
    </citation>
    <scope>NUCLEOTIDE SEQUENCE [LARGE SCALE GENOMIC DNA]</scope>
    <source>
        <strain evidence="5 6">TMW 2.2021</strain>
    </source>
</reference>
<dbReference type="GO" id="GO:0005886">
    <property type="term" value="C:plasma membrane"/>
    <property type="evidence" value="ECO:0007669"/>
    <property type="project" value="TreeGrafter"/>
</dbReference>
<comment type="caution">
    <text evidence="5">The sequence shown here is derived from an EMBL/GenBank/DDBJ whole genome shotgun (WGS) entry which is preliminary data.</text>
</comment>
<feature type="transmembrane region" description="Helical" evidence="3">
    <location>
        <begin position="193"/>
        <end position="218"/>
    </location>
</feature>
<dbReference type="RefSeq" id="WP_065208247.1">
    <property type="nucleotide sequence ID" value="NZ_JABJXE010000015.1"/>
</dbReference>
<evidence type="ECO:0000256" key="3">
    <source>
        <dbReference type="SAM" id="Phobius"/>
    </source>
</evidence>
<proteinExistence type="inferred from homology"/>
<dbReference type="PRINTS" id="PR00864">
    <property type="entry name" value="PREPILNPTASE"/>
</dbReference>
<dbReference type="GO" id="GO:0004190">
    <property type="term" value="F:aspartic-type endopeptidase activity"/>
    <property type="evidence" value="ECO:0007669"/>
    <property type="project" value="InterPro"/>
</dbReference>
<keyword evidence="3" id="KW-0812">Transmembrane</keyword>
<sequence length="219" mass="23612">MIMSIIAGGFVAGGLTSIVANQWRTVINESLDAGKLISIRTVVSCVVFAVYVTALQINVDSTSFYSFALFGLMLWLLCLLDYDTMTLPDNITQPLLWVGLLLSCTKYSMLSPVDAIWGATIGYMSLWLLNVFCVFVFKKQGMGHGDFKLFAAIGAWLGAQSLIATMAVAVIVGFITALYFLASKKHKNGAFPFGIGLASGAVVYVLCGDIVDMFLSLLS</sequence>
<dbReference type="InterPro" id="IPR050882">
    <property type="entry name" value="Prepilin_peptidase/N-MTase"/>
</dbReference>
<feature type="transmembrane region" description="Helical" evidence="3">
    <location>
        <begin position="115"/>
        <end position="137"/>
    </location>
</feature>
<gene>
    <name evidence="5" type="ORF">CIK00_14935</name>
</gene>
<feature type="transmembrane region" description="Helical" evidence="3">
    <location>
        <begin position="149"/>
        <end position="181"/>
    </location>
</feature>
<accession>A0A2N4UPY3</accession>
<dbReference type="PANTHER" id="PTHR30487:SF0">
    <property type="entry name" value="PREPILIN LEADER PEPTIDASE_N-METHYLTRANSFERASE-RELATED"/>
    <property type="match status" value="1"/>
</dbReference>
<evidence type="ECO:0000313" key="5">
    <source>
        <dbReference type="EMBL" id="PLC57076.1"/>
    </source>
</evidence>
<feature type="transmembrane region" description="Helical" evidence="3">
    <location>
        <begin position="36"/>
        <end position="57"/>
    </location>
</feature>
<evidence type="ECO:0000256" key="2">
    <source>
        <dbReference type="RuleBase" id="RU003793"/>
    </source>
</evidence>
<dbReference type="GO" id="GO:0006465">
    <property type="term" value="P:signal peptide processing"/>
    <property type="evidence" value="ECO:0007669"/>
    <property type="project" value="TreeGrafter"/>
</dbReference>
<evidence type="ECO:0000259" key="4">
    <source>
        <dbReference type="Pfam" id="PF01478"/>
    </source>
</evidence>
<keyword evidence="6" id="KW-1185">Reference proteome</keyword>
<keyword evidence="3" id="KW-0472">Membrane</keyword>
<evidence type="ECO:0000313" key="6">
    <source>
        <dbReference type="Proteomes" id="UP000234420"/>
    </source>
</evidence>
<dbReference type="EMBL" id="NPIB01000020">
    <property type="protein sequence ID" value="PLC57076.1"/>
    <property type="molecule type" value="Genomic_DNA"/>
</dbReference>
<organism evidence="5 6">
    <name type="scientific">Photobacterium carnosum</name>
    <dbReference type="NCBI Taxonomy" id="2023717"/>
    <lineage>
        <taxon>Bacteria</taxon>
        <taxon>Pseudomonadati</taxon>
        <taxon>Pseudomonadota</taxon>
        <taxon>Gammaproteobacteria</taxon>
        <taxon>Vibrionales</taxon>
        <taxon>Vibrionaceae</taxon>
        <taxon>Photobacterium</taxon>
    </lineage>
</organism>
<feature type="transmembrane region" description="Helical" evidence="3">
    <location>
        <begin position="64"/>
        <end position="82"/>
    </location>
</feature>
<dbReference type="InterPro" id="IPR014032">
    <property type="entry name" value="Peptidase_A24A_bac"/>
</dbReference>
<dbReference type="Pfam" id="PF01478">
    <property type="entry name" value="Peptidase_A24"/>
    <property type="match status" value="1"/>
</dbReference>
<keyword evidence="3" id="KW-1133">Transmembrane helix</keyword>
<dbReference type="Gene3D" id="1.20.120.1220">
    <property type="match status" value="1"/>
</dbReference>
<feature type="domain" description="Prepilin type IV endopeptidase peptidase" evidence="4">
    <location>
        <begin position="69"/>
        <end position="177"/>
    </location>
</feature>
<comment type="similarity">
    <text evidence="1 2">Belongs to the peptidase A24 family.</text>
</comment>
<dbReference type="AlphaFoldDB" id="A0A2N4UPY3"/>
<dbReference type="Proteomes" id="UP000234420">
    <property type="component" value="Unassembled WGS sequence"/>
</dbReference>
<dbReference type="PANTHER" id="PTHR30487">
    <property type="entry name" value="TYPE 4 PREPILIN-LIKE PROTEINS LEADER PEPTIDE-PROCESSING ENZYME"/>
    <property type="match status" value="1"/>
</dbReference>
<protein>
    <submittedName>
        <fullName evidence="5">Prepilin peptidase</fullName>
    </submittedName>
</protein>
<dbReference type="InterPro" id="IPR000045">
    <property type="entry name" value="Prepilin_IV_endopep_pep"/>
</dbReference>
<evidence type="ECO:0000256" key="1">
    <source>
        <dbReference type="ARBA" id="ARBA00005801"/>
    </source>
</evidence>
<name>A0A2N4UPY3_9GAMM</name>